<keyword evidence="4" id="KW-1185">Reference proteome</keyword>
<dbReference type="SMR" id="Q7NVP9"/>
<dbReference type="Gene3D" id="3.60.10.10">
    <property type="entry name" value="Endonuclease/exonuclease/phosphatase"/>
    <property type="match status" value="1"/>
</dbReference>
<accession>Q7NVP9</accession>
<dbReference type="InterPro" id="IPR036691">
    <property type="entry name" value="Endo/exonu/phosph_ase_sf"/>
</dbReference>
<dbReference type="InterPro" id="IPR051916">
    <property type="entry name" value="GPI-anchor_lipid_remodeler"/>
</dbReference>
<evidence type="ECO:0000313" key="3">
    <source>
        <dbReference type="EMBL" id="AAQ59965.1"/>
    </source>
</evidence>
<gene>
    <name evidence="3" type="ordered locus">CV_2293</name>
</gene>
<dbReference type="PANTHER" id="PTHR14859:SF1">
    <property type="entry name" value="PGAP2-INTERACTING PROTEIN"/>
    <property type="match status" value="1"/>
</dbReference>
<dbReference type="AlphaFoldDB" id="Q7NVP9"/>
<reference evidence="3 4" key="1">
    <citation type="journal article" date="2003" name="Proc. Natl. Acad. Sci. U.S.A.">
        <title>The complete genome sequence of Chromobacterium violaceum reveals remarkable and exploitable bacterial adaptability.</title>
        <authorList>
            <person name="Vasconcelos A.T.R."/>
            <person name="de Almeida D.F."/>
            <person name="Almeida F.C."/>
            <person name="de Almeida L.G.P."/>
            <person name="de Almeida R."/>
            <person name="Goncalves J.A.A."/>
            <person name="Andrade E.M."/>
            <person name="Antonio R.V."/>
            <person name="Araripe J."/>
            <person name="de Araujo M.F.F."/>
            <person name="Filho S.A."/>
            <person name="Azevedo V."/>
            <person name="Batista A.J."/>
            <person name="Bataus L.A.M."/>
            <person name="Batista J.S."/>
            <person name="Belo A."/>
            <person name="vander Berg C."/>
            <person name="Blamey J."/>
            <person name="Bogo M."/>
            <person name="Bonato S."/>
            <person name="Bordignon J."/>
            <person name="Brito C.A."/>
            <person name="Brocchi M."/>
            <person name="Burity H.A."/>
            <person name="Camargo A.A."/>
            <person name="Cardoso D.D.P."/>
            <person name="Carneiro N.P."/>
            <person name="Carraro D.M."/>
            <person name="Carvalho C.M.B."/>
            <person name="Cascardo J.C.M."/>
            <person name="Cavada B.S."/>
            <person name="Chueire L.M.O."/>
            <person name="Pasa T.B.C."/>
            <person name="Duran N."/>
            <person name="Fagundes N."/>
            <person name="Falcao C.L."/>
            <person name="Fantinatti F."/>
            <person name="Farias I.P."/>
            <person name="Felipe M.S.S."/>
            <person name="Ferrari L.P."/>
            <person name="Ferro J.A."/>
            <person name="Ferro M.I.T."/>
            <person name="Franco G.R."/>
            <person name="Freitas N.S.A."/>
            <person name="Furlan L.R."/>
            <person name="Gazzinelli R.T."/>
            <person name="Gomes E.A."/>
            <person name="Goncalves P.R."/>
            <person name="Grangeiro T.B."/>
            <person name="Grattapaglia D."/>
            <person name="Grisard E.C."/>
            <person name="Guimaraes C.T."/>
            <person name="Hanna E.S."/>
            <person name="Hungria M."/>
            <person name="Jardim S.N."/>
            <person name="Laurino J."/>
            <person name="Leoi L.C.T."/>
            <person name="Fassarella L."/>
            <person name="Lima A."/>
            <person name="Loureiro M.F."/>
            <person name="Lyra M.C.P."/>
            <person name="Macedo M."/>
            <person name="Madeira H.M.F."/>
            <person name="Manfio G.P."/>
            <person name="Maranhao A.Q."/>
            <person name="Martins W.S."/>
            <person name="di Mauro S.M.Z."/>
            <person name="de Medeiros S.R.B."/>
            <person name="Meissner R.D.V."/>
            <person name="Menck C.F.M."/>
            <person name="Moreira M.A.M."/>
            <person name="Nascimento F.F."/>
            <person name="Nicolas M.F."/>
            <person name="Oliveira J.G."/>
            <person name="Oliveira S.C."/>
            <person name="Paixao R.F.C."/>
            <person name="Parente J.A."/>
            <person name="Pedrosa F.O."/>
            <person name="Pena S.J.D."/>
            <person name="Perreira J.O."/>
            <person name="Perreira M."/>
            <person name="Pinto L.S.R.C."/>
            <person name="Pinto L.S."/>
            <person name="Porto J.I.R."/>
            <person name="Potrich D.P."/>
            <person name="Neto C.E.R."/>
            <person name="Reis A.M.M."/>
            <person name="Rigo L.U."/>
            <person name="Rondinelli E."/>
            <person name="dos Santos E.B.P."/>
            <person name="Santos F.R."/>
            <person name="Schneider M.P.C."/>
            <person name="Seuanez H.N."/>
            <person name="Silva A.M.R."/>
            <person name="da Silva A.L.C."/>
            <person name="Silva D.W."/>
            <person name="Silva R."/>
            <person name="Simoes I.C."/>
            <person name="Simon D."/>
            <person name="Soares C.M.A."/>
            <person name="Soares R.B.A."/>
            <person name="Souza E.M."/>
            <person name="Souza K.R.L."/>
            <person name="Souza R.C."/>
            <person name="Steffens M.B.R."/>
            <person name="Steindel M."/>
            <person name="Teixeira S.R."/>
            <person name="Urmenyi T."/>
            <person name="Vettore A."/>
            <person name="Wassem R."/>
            <person name="Zaha A."/>
            <person name="Simpson A.J.G."/>
        </authorList>
    </citation>
    <scope>NUCLEOTIDE SEQUENCE [LARGE SCALE GENOMIC DNA]</scope>
    <source>
        <strain evidence="4">ATCC 12472 / DSM 30191 / JCM 1249 / NBRC 12614 / NCIMB 9131 / NCTC 9757</strain>
    </source>
</reference>
<evidence type="ECO:0000313" key="4">
    <source>
        <dbReference type="Proteomes" id="UP000001424"/>
    </source>
</evidence>
<dbReference type="PANTHER" id="PTHR14859">
    <property type="entry name" value="CALCOFLUOR WHITE HYPERSENSITIVE PROTEIN PRECURSOR"/>
    <property type="match status" value="1"/>
</dbReference>
<feature type="domain" description="Endonuclease/exonuclease/phosphatase" evidence="2">
    <location>
        <begin position="164"/>
        <end position="396"/>
    </location>
</feature>
<evidence type="ECO:0000259" key="2">
    <source>
        <dbReference type="Pfam" id="PF03372"/>
    </source>
</evidence>
<dbReference type="GO" id="GO:0016020">
    <property type="term" value="C:membrane"/>
    <property type="evidence" value="ECO:0007669"/>
    <property type="project" value="GOC"/>
</dbReference>
<dbReference type="GO" id="GO:0003824">
    <property type="term" value="F:catalytic activity"/>
    <property type="evidence" value="ECO:0007669"/>
    <property type="project" value="InterPro"/>
</dbReference>
<protein>
    <recommendedName>
        <fullName evidence="2">Endonuclease/exonuclease/phosphatase domain-containing protein</fullName>
    </recommendedName>
</protein>
<name>Q7NVP9_CHRVO</name>
<organism evidence="3 4">
    <name type="scientific">Chromobacterium violaceum (strain ATCC 12472 / DSM 30191 / JCM 1249 / CCUG 213 / NBRC 12614 / NCIMB 9131 / NCTC 9757 / MK)</name>
    <dbReference type="NCBI Taxonomy" id="243365"/>
    <lineage>
        <taxon>Bacteria</taxon>
        <taxon>Pseudomonadati</taxon>
        <taxon>Pseudomonadota</taxon>
        <taxon>Betaproteobacteria</taxon>
        <taxon>Neisseriales</taxon>
        <taxon>Chromobacteriaceae</taxon>
        <taxon>Chromobacterium</taxon>
    </lineage>
</organism>
<dbReference type="KEGG" id="cvi:CV_2293"/>
<feature type="region of interest" description="Disordered" evidence="1">
    <location>
        <begin position="1"/>
        <end position="59"/>
    </location>
</feature>
<proteinExistence type="predicted"/>
<dbReference type="eggNOG" id="COG3568">
    <property type="taxonomic scope" value="Bacteria"/>
</dbReference>
<dbReference type="Proteomes" id="UP000001424">
    <property type="component" value="Chromosome"/>
</dbReference>
<dbReference type="EMBL" id="AE016825">
    <property type="protein sequence ID" value="AAQ59965.1"/>
    <property type="molecule type" value="Genomic_DNA"/>
</dbReference>
<evidence type="ECO:0000256" key="1">
    <source>
        <dbReference type="SAM" id="MobiDB-lite"/>
    </source>
</evidence>
<dbReference type="GO" id="GO:0006506">
    <property type="term" value="P:GPI anchor biosynthetic process"/>
    <property type="evidence" value="ECO:0007669"/>
    <property type="project" value="TreeGrafter"/>
</dbReference>
<dbReference type="InterPro" id="IPR005135">
    <property type="entry name" value="Endo/exonuclease/phosphatase"/>
</dbReference>
<dbReference type="HOGENOM" id="CLU_675591_0_0_4"/>
<dbReference type="STRING" id="243365.CV_2293"/>
<dbReference type="Pfam" id="PF03372">
    <property type="entry name" value="Exo_endo_phos"/>
    <property type="match status" value="1"/>
</dbReference>
<dbReference type="SUPFAM" id="SSF56219">
    <property type="entry name" value="DNase I-like"/>
    <property type="match status" value="1"/>
</dbReference>
<sequence>MGRVSKTGAAGLSKNDQPDALRHPARRSQAGERSARFGLSRHPAAEAQQAGEKRKSLDMMGLRDAPESRGFRNWTTSSIRFADALAPCAASPRGFQPAGHAGFAISSVPAFTDSRGPPILKCSRCVCNGPWAQDSSSGGGRFCGVRLCIRLLNEFGIMKSISICTYNIHKGMSPLNRHVKVGGMAEALAELAPDMLFLQEVQGKNLERALRHQIWPVQPQHHYLAGRLAHRAVYGLNASYGHGHHGNALLTRFPVNDWCNRDISVNRFESRGVLQCLLQPDGWPQPVVALCGHFNLLAFDRRKQYRGLADYVRQAIADHLPLILAGDFNDWRGEASALLRQELGLEEAFLTLHGRHAQSFPARMPMLALDRIYVRGLKVESARVLSGRPWSGLSDHLPLCAEIRPSG</sequence>